<keyword evidence="3" id="KW-1185">Reference proteome</keyword>
<dbReference type="Gene3D" id="3.40.50.360">
    <property type="match status" value="1"/>
</dbReference>
<dbReference type="PANTHER" id="PTHR30543">
    <property type="entry name" value="CHROMATE REDUCTASE"/>
    <property type="match status" value="1"/>
</dbReference>
<dbReference type="OrthoDB" id="9812295at2"/>
<gene>
    <name evidence="2" type="ORF">DV701_13730</name>
</gene>
<dbReference type="GO" id="GO:0010181">
    <property type="term" value="F:FMN binding"/>
    <property type="evidence" value="ECO:0007669"/>
    <property type="project" value="TreeGrafter"/>
</dbReference>
<feature type="domain" description="NADPH-dependent FMN reductase-like" evidence="1">
    <location>
        <begin position="14"/>
        <end position="150"/>
    </location>
</feature>
<dbReference type="InterPro" id="IPR005025">
    <property type="entry name" value="FMN_Rdtase-like_dom"/>
</dbReference>
<dbReference type="PANTHER" id="PTHR30543:SF21">
    <property type="entry name" value="NAD(P)H-DEPENDENT FMN REDUCTASE LOT6"/>
    <property type="match status" value="1"/>
</dbReference>
<proteinExistence type="predicted"/>
<evidence type="ECO:0000313" key="3">
    <source>
        <dbReference type="Proteomes" id="UP000253790"/>
    </source>
</evidence>
<dbReference type="GO" id="GO:0016491">
    <property type="term" value="F:oxidoreductase activity"/>
    <property type="evidence" value="ECO:0007669"/>
    <property type="project" value="InterPro"/>
</dbReference>
<dbReference type="KEGG" id="orn:DV701_13730"/>
<dbReference type="AlphaFoldDB" id="A0A345NPT2"/>
<organism evidence="2 3">
    <name type="scientific">Ornithinimicrobium avium</name>
    <dbReference type="NCBI Taxonomy" id="2283195"/>
    <lineage>
        <taxon>Bacteria</taxon>
        <taxon>Bacillati</taxon>
        <taxon>Actinomycetota</taxon>
        <taxon>Actinomycetes</taxon>
        <taxon>Micrococcales</taxon>
        <taxon>Ornithinimicrobiaceae</taxon>
        <taxon>Ornithinimicrobium</taxon>
    </lineage>
</organism>
<evidence type="ECO:0000259" key="1">
    <source>
        <dbReference type="Pfam" id="PF03358"/>
    </source>
</evidence>
<protein>
    <submittedName>
        <fullName evidence="2">NADPH-dependent oxidoreductase</fullName>
    </submittedName>
</protein>
<dbReference type="SUPFAM" id="SSF52218">
    <property type="entry name" value="Flavoproteins"/>
    <property type="match status" value="1"/>
</dbReference>
<dbReference type="Proteomes" id="UP000253790">
    <property type="component" value="Chromosome"/>
</dbReference>
<reference evidence="2 3" key="1">
    <citation type="submission" date="2018-07" db="EMBL/GenBank/DDBJ databases">
        <title>Complete genome sequencing of Ornithinimicrobium sp. AMA3305.</title>
        <authorList>
            <person name="Bae J.-W."/>
        </authorList>
    </citation>
    <scope>NUCLEOTIDE SEQUENCE [LARGE SCALE GENOMIC DNA]</scope>
    <source>
        <strain evidence="2 3">AMA3305</strain>
    </source>
</reference>
<dbReference type="Pfam" id="PF03358">
    <property type="entry name" value="FMN_red"/>
    <property type="match status" value="1"/>
</dbReference>
<name>A0A345NPT2_9MICO</name>
<dbReference type="InterPro" id="IPR050712">
    <property type="entry name" value="NAD(P)H-dep_reductase"/>
</dbReference>
<dbReference type="GO" id="GO:0005829">
    <property type="term" value="C:cytosol"/>
    <property type="evidence" value="ECO:0007669"/>
    <property type="project" value="TreeGrafter"/>
</dbReference>
<dbReference type="EMBL" id="CP031229">
    <property type="protein sequence ID" value="AXH97040.1"/>
    <property type="molecule type" value="Genomic_DNA"/>
</dbReference>
<evidence type="ECO:0000313" key="2">
    <source>
        <dbReference type="EMBL" id="AXH97040.1"/>
    </source>
</evidence>
<sequence>MIEPSSIISGMSFPKIGVVVSTTRPSRIGPKVAEWVSQLAPYDAQVEIVDLAEVALPFLEDHAVPAAGDYDRPSTIAWSQRVRGYDALVLTVAEYNGGYPAVLKNALDTLKQEWAGMPVAVVGYGWGGAAAATAALGTVLDRLRMVRLDGPGLRFGEDLSTEGEILADAPEDAVRGLYDQLLAAVRESQPAA</sequence>
<dbReference type="InterPro" id="IPR029039">
    <property type="entry name" value="Flavoprotein-like_sf"/>
</dbReference>
<accession>A0A345NPT2</accession>